<dbReference type="CDD" id="cd00063">
    <property type="entry name" value="FN3"/>
    <property type="match status" value="1"/>
</dbReference>
<protein>
    <submittedName>
        <fullName evidence="6">Immunoglobulin</fullName>
    </submittedName>
</protein>
<dbReference type="PANTHER" id="PTHR44170">
    <property type="entry name" value="PROTEIN SIDEKICK"/>
    <property type="match status" value="1"/>
</dbReference>
<dbReference type="PROSITE" id="PS50853">
    <property type="entry name" value="FN3"/>
    <property type="match status" value="1"/>
</dbReference>
<dbReference type="InterPro" id="IPR003961">
    <property type="entry name" value="FN3_dom"/>
</dbReference>
<proteinExistence type="predicted"/>
<evidence type="ECO:0000256" key="2">
    <source>
        <dbReference type="ARBA" id="ARBA00023157"/>
    </source>
</evidence>
<keyword evidence="3" id="KW-0472">Membrane</keyword>
<dbReference type="InterPro" id="IPR007110">
    <property type="entry name" value="Ig-like_dom"/>
</dbReference>
<dbReference type="InterPro" id="IPR036116">
    <property type="entry name" value="FN3_sf"/>
</dbReference>
<dbReference type="Gene3D" id="2.60.40.10">
    <property type="entry name" value="Immunoglobulins"/>
    <property type="match status" value="2"/>
</dbReference>
<keyword evidence="7" id="KW-1185">Reference proteome</keyword>
<feature type="transmembrane region" description="Helical" evidence="3">
    <location>
        <begin position="269"/>
        <end position="294"/>
    </location>
</feature>
<evidence type="ECO:0000259" key="5">
    <source>
        <dbReference type="PROSITE" id="PS50853"/>
    </source>
</evidence>
<gene>
    <name evidence="6" type="ORF">LAZ67_15002092</name>
</gene>
<accession>A0ABY6LA70</accession>
<dbReference type="PANTHER" id="PTHR44170:SF6">
    <property type="entry name" value="CONTACTIN"/>
    <property type="match status" value="1"/>
</dbReference>
<reference evidence="6 7" key="1">
    <citation type="submission" date="2022-01" db="EMBL/GenBank/DDBJ databases">
        <title>A chromosomal length assembly of Cordylochernes scorpioides.</title>
        <authorList>
            <person name="Zeh D."/>
            <person name="Zeh J."/>
        </authorList>
    </citation>
    <scope>NUCLEOTIDE SEQUENCE [LARGE SCALE GENOMIC DNA]</scope>
    <source>
        <strain evidence="6">IN4F17</strain>
        <tissue evidence="6">Whole Body</tissue>
    </source>
</reference>
<dbReference type="InterPro" id="IPR036179">
    <property type="entry name" value="Ig-like_dom_sf"/>
</dbReference>
<dbReference type="Proteomes" id="UP001235939">
    <property type="component" value="Chromosome 15"/>
</dbReference>
<evidence type="ECO:0000313" key="6">
    <source>
        <dbReference type="EMBL" id="UYV77739.1"/>
    </source>
</evidence>
<keyword evidence="3" id="KW-0812">Transmembrane</keyword>
<dbReference type="SUPFAM" id="SSF49265">
    <property type="entry name" value="Fibronectin type III"/>
    <property type="match status" value="1"/>
</dbReference>
<keyword evidence="3" id="KW-1133">Transmembrane helix</keyword>
<evidence type="ECO:0000313" key="7">
    <source>
        <dbReference type="Proteomes" id="UP001235939"/>
    </source>
</evidence>
<sequence length="347" mass="38212">MQLLHIPGEGPLLRSINQHSEGWYYISLVLMLEVTCAEVEGDMGQPFTLACNQSTDHQAGLWLKEGRALDSGLSWQLQDGVLETSALQPSDSGNYTCLLPEFPPISTRLFVRIPDKRHVAAAPPGRLSEVHIHPSSVVATVRWKLGSDGGCPISHFTLLYCSHNSSWKLPAPPHIGPSTRQFFVYHLQPGTTYQFRLWATNRLGPGESTDVTASTTLPSDPPGIIPFSTCQMECFILIQYLCGIPPCEDDVPAGVRHLLASNSRTLTSLAWLVVVSMVTASVLVLACLSCLLIYRENASSLHLAATGHCVSDIFQSYCLNPDIHAKRMPERPVFWSLRYSLHHADEG</sequence>
<keyword evidence="1" id="KW-0677">Repeat</keyword>
<organism evidence="6 7">
    <name type="scientific">Cordylochernes scorpioides</name>
    <dbReference type="NCBI Taxonomy" id="51811"/>
    <lineage>
        <taxon>Eukaryota</taxon>
        <taxon>Metazoa</taxon>
        <taxon>Ecdysozoa</taxon>
        <taxon>Arthropoda</taxon>
        <taxon>Chelicerata</taxon>
        <taxon>Arachnida</taxon>
        <taxon>Pseudoscorpiones</taxon>
        <taxon>Cheliferoidea</taxon>
        <taxon>Chernetidae</taxon>
        <taxon>Cordylochernes</taxon>
    </lineage>
</organism>
<evidence type="ECO:0000256" key="1">
    <source>
        <dbReference type="ARBA" id="ARBA00022737"/>
    </source>
</evidence>
<dbReference type="SUPFAM" id="SSF48726">
    <property type="entry name" value="Immunoglobulin"/>
    <property type="match status" value="1"/>
</dbReference>
<dbReference type="InterPro" id="IPR013783">
    <property type="entry name" value="Ig-like_fold"/>
</dbReference>
<evidence type="ECO:0000256" key="3">
    <source>
        <dbReference type="SAM" id="Phobius"/>
    </source>
</evidence>
<feature type="domain" description="Ig-like" evidence="4">
    <location>
        <begin position="11"/>
        <end position="97"/>
    </location>
</feature>
<dbReference type="EMBL" id="CP092877">
    <property type="protein sequence ID" value="UYV77739.1"/>
    <property type="molecule type" value="Genomic_DNA"/>
</dbReference>
<dbReference type="Pfam" id="PF00041">
    <property type="entry name" value="fn3"/>
    <property type="match status" value="1"/>
</dbReference>
<evidence type="ECO:0000259" key="4">
    <source>
        <dbReference type="PROSITE" id="PS50835"/>
    </source>
</evidence>
<feature type="domain" description="Fibronectin type-III" evidence="5">
    <location>
        <begin position="123"/>
        <end position="219"/>
    </location>
</feature>
<dbReference type="SMART" id="SM00060">
    <property type="entry name" value="FN3"/>
    <property type="match status" value="1"/>
</dbReference>
<keyword evidence="2" id="KW-1015">Disulfide bond</keyword>
<name>A0ABY6LA70_9ARAC</name>
<dbReference type="PROSITE" id="PS50835">
    <property type="entry name" value="IG_LIKE"/>
    <property type="match status" value="1"/>
</dbReference>